<dbReference type="OrthoDB" id="5429770at2759"/>
<proteinExistence type="predicted"/>
<dbReference type="Proteomes" id="UP000249402">
    <property type="component" value="Unassembled WGS sequence"/>
</dbReference>
<reference evidence="2 3" key="1">
    <citation type="submission" date="2018-02" db="EMBL/GenBank/DDBJ databases">
        <title>The genomes of Aspergillus section Nigri reveals drivers in fungal speciation.</title>
        <authorList>
            <consortium name="DOE Joint Genome Institute"/>
            <person name="Vesth T.C."/>
            <person name="Nybo J."/>
            <person name="Theobald S."/>
            <person name="Brandl J."/>
            <person name="Frisvad J.C."/>
            <person name="Nielsen K.F."/>
            <person name="Lyhne E.K."/>
            <person name="Kogle M.E."/>
            <person name="Kuo A."/>
            <person name="Riley R."/>
            <person name="Clum A."/>
            <person name="Nolan M."/>
            <person name="Lipzen A."/>
            <person name="Salamov A."/>
            <person name="Henrissat B."/>
            <person name="Wiebenga A."/>
            <person name="De vries R.P."/>
            <person name="Grigoriev I.V."/>
            <person name="Mortensen U.H."/>
            <person name="Andersen M.R."/>
            <person name="Baker S.E."/>
        </authorList>
    </citation>
    <scope>NUCLEOTIDE SEQUENCE [LARGE SCALE GENOMIC DNA]</scope>
    <source>
        <strain evidence="2 3">CBS 121593</strain>
    </source>
</reference>
<name>A0A395HAI2_9EURO</name>
<dbReference type="EMBL" id="KZ824423">
    <property type="protein sequence ID" value="RAL04700.1"/>
    <property type="molecule type" value="Genomic_DNA"/>
</dbReference>
<sequence length="218" mass="24431">MASLANLGASPLLQHAAYEKYTSVLRDVRLALADHNHTVSDQILVTVMLLNLFDTVTSDAISLTWNQHERGELALVHVWSLDPLQSSTGWNIFQRLRTDVLSPRKKTHSNHDDQVDALAQYISEVQSIDEELETWSAEYTNKHTPALSLINTRNLTAPRPYSTFPVQSAIINIPQSRSGHLLLRHQKQHQQHSAPVFQSSMHSSGISKGVSGLDVDWL</sequence>
<dbReference type="GeneID" id="37219122"/>
<evidence type="ECO:0000256" key="1">
    <source>
        <dbReference type="SAM" id="MobiDB-lite"/>
    </source>
</evidence>
<gene>
    <name evidence="2" type="ORF">BO80DRAFT_206788</name>
</gene>
<protein>
    <submittedName>
        <fullName evidence="2">Uncharacterized protein</fullName>
    </submittedName>
</protein>
<organism evidence="2 3">
    <name type="scientific">Aspergillus ibericus CBS 121593</name>
    <dbReference type="NCBI Taxonomy" id="1448316"/>
    <lineage>
        <taxon>Eukaryota</taxon>
        <taxon>Fungi</taxon>
        <taxon>Dikarya</taxon>
        <taxon>Ascomycota</taxon>
        <taxon>Pezizomycotina</taxon>
        <taxon>Eurotiomycetes</taxon>
        <taxon>Eurotiomycetidae</taxon>
        <taxon>Eurotiales</taxon>
        <taxon>Aspergillaceae</taxon>
        <taxon>Aspergillus</taxon>
        <taxon>Aspergillus subgen. Circumdati</taxon>
    </lineage>
</organism>
<dbReference type="InterPro" id="IPR053175">
    <property type="entry name" value="DHMBA_Reg_Transcription_Factor"/>
</dbReference>
<dbReference type="AlphaFoldDB" id="A0A395HAI2"/>
<feature type="region of interest" description="Disordered" evidence="1">
    <location>
        <begin position="198"/>
        <end position="218"/>
    </location>
</feature>
<dbReference type="STRING" id="1448316.A0A395HAI2"/>
<dbReference type="RefSeq" id="XP_025579027.1">
    <property type="nucleotide sequence ID" value="XM_025714257.1"/>
</dbReference>
<dbReference type="PANTHER" id="PTHR38791">
    <property type="entry name" value="ZN(II)2CYS6 TRANSCRIPTION FACTOR (EUROFUNG)-RELATED-RELATED"/>
    <property type="match status" value="1"/>
</dbReference>
<evidence type="ECO:0000313" key="3">
    <source>
        <dbReference type="Proteomes" id="UP000249402"/>
    </source>
</evidence>
<dbReference type="VEuPathDB" id="FungiDB:BO80DRAFT_206788"/>
<accession>A0A395HAI2</accession>
<keyword evidence="3" id="KW-1185">Reference proteome</keyword>
<evidence type="ECO:0000313" key="2">
    <source>
        <dbReference type="EMBL" id="RAL04700.1"/>
    </source>
</evidence>